<dbReference type="InterPro" id="IPR018649">
    <property type="entry name" value="SHOCT"/>
</dbReference>
<evidence type="ECO:0000256" key="1">
    <source>
        <dbReference type="SAM" id="SignalP"/>
    </source>
</evidence>
<dbReference type="Proteomes" id="UP000663570">
    <property type="component" value="Chromosome"/>
</dbReference>
<dbReference type="Pfam" id="PF09851">
    <property type="entry name" value="SHOCT"/>
    <property type="match status" value="1"/>
</dbReference>
<evidence type="ECO:0000259" key="2">
    <source>
        <dbReference type="Pfam" id="PF09851"/>
    </source>
</evidence>
<keyword evidence="4" id="KW-1185">Reference proteome</keyword>
<gene>
    <name evidence="3" type="ORF">JY500_00875</name>
</gene>
<protein>
    <submittedName>
        <fullName evidence="3">SHOCT domain-containing protein</fullName>
    </submittedName>
</protein>
<organism evidence="3 4">
    <name type="scientific">Niveibacterium microcysteis</name>
    <dbReference type="NCBI Taxonomy" id="2811415"/>
    <lineage>
        <taxon>Bacteria</taxon>
        <taxon>Pseudomonadati</taxon>
        <taxon>Pseudomonadota</taxon>
        <taxon>Betaproteobacteria</taxon>
        <taxon>Rhodocyclales</taxon>
        <taxon>Rhodocyclaceae</taxon>
        <taxon>Niveibacterium</taxon>
    </lineage>
</organism>
<evidence type="ECO:0000313" key="3">
    <source>
        <dbReference type="EMBL" id="QSI77236.1"/>
    </source>
</evidence>
<dbReference type="RefSeq" id="WP_206254739.1">
    <property type="nucleotide sequence ID" value="NZ_CP071060.1"/>
</dbReference>
<dbReference type="EMBL" id="CP071060">
    <property type="protein sequence ID" value="QSI77236.1"/>
    <property type="molecule type" value="Genomic_DNA"/>
</dbReference>
<feature type="domain" description="SHOCT" evidence="2">
    <location>
        <begin position="258"/>
        <end position="282"/>
    </location>
</feature>
<proteinExistence type="predicted"/>
<reference evidence="3 4" key="1">
    <citation type="submission" date="2021-02" db="EMBL/GenBank/DDBJ databases">
        <title>Niveibacterium changnyeongensis HC41.</title>
        <authorList>
            <person name="Kang M."/>
        </authorList>
    </citation>
    <scope>NUCLEOTIDE SEQUENCE [LARGE SCALE GENOMIC DNA]</scope>
    <source>
        <strain evidence="3 4">HC41</strain>
    </source>
</reference>
<keyword evidence="1" id="KW-0732">Signal</keyword>
<sequence length="285" mass="30088">MSPRFRTLVSVSALALGLLAGPAHADALTSLFDLTPAKVKAWRAAPQGALYWNQIDRVELSQRGGPPDNAPNQQPAEIGEAELAAALAKLQYRSARGEVLPLFSAEEIKRVQMALAAALGVANGTQDVLFVSTGPKKERGYTRTLTAAGRAFYADGALNVLVGEAGRDVMHEVRTEQGSQLTVNFNHGSRAEAEKTVALVAAPQAGVTLVRSDWLRVPLAAQAKPAATSAAPAAGAAAAVAQPAGASPAIKAQEERFELLKRLHDKGLISDAEYEKKREELLKSI</sequence>
<feature type="signal peptide" evidence="1">
    <location>
        <begin position="1"/>
        <end position="25"/>
    </location>
</feature>
<feature type="chain" id="PRO_5045737422" evidence="1">
    <location>
        <begin position="26"/>
        <end position="285"/>
    </location>
</feature>
<evidence type="ECO:0000313" key="4">
    <source>
        <dbReference type="Proteomes" id="UP000663570"/>
    </source>
</evidence>
<name>A0ABX7M8K8_9RHOO</name>
<accession>A0ABX7M8K8</accession>